<dbReference type="Gene3D" id="3.40.50.2030">
    <property type="match status" value="2"/>
</dbReference>
<dbReference type="SUPFAM" id="SSF56821">
    <property type="entry name" value="Prismane protein-like"/>
    <property type="match status" value="1"/>
</dbReference>
<evidence type="ECO:0000256" key="2">
    <source>
        <dbReference type="ARBA" id="ARBA00022485"/>
    </source>
</evidence>
<reference evidence="11 12" key="1">
    <citation type="submission" date="2010-12" db="EMBL/GenBank/DDBJ databases">
        <title>Complete sequence of Desulfurispirillum indicum S5.</title>
        <authorList>
            <consortium name="US DOE Joint Genome Institute"/>
            <person name="Lucas S."/>
            <person name="Copeland A."/>
            <person name="Lapidus A."/>
            <person name="Cheng J.-F."/>
            <person name="Goodwin L."/>
            <person name="Pitluck S."/>
            <person name="Chertkov O."/>
            <person name="Held B."/>
            <person name="Detter J.C."/>
            <person name="Han C."/>
            <person name="Tapia R."/>
            <person name="Land M."/>
            <person name="Hauser L."/>
            <person name="Kyrpides N."/>
            <person name="Ivanova N."/>
            <person name="Mikhailova N."/>
            <person name="Haggblom M."/>
            <person name="Rauschenbach I."/>
            <person name="Bini E."/>
            <person name="Woyke T."/>
        </authorList>
    </citation>
    <scope>NUCLEOTIDE SEQUENCE [LARGE SCALE GENOMIC DNA]</scope>
    <source>
        <strain evidence="12">ATCC BAA-1389 / DSM 22839 / S5</strain>
    </source>
</reference>
<dbReference type="Proteomes" id="UP000002572">
    <property type="component" value="Chromosome"/>
</dbReference>
<evidence type="ECO:0000256" key="1">
    <source>
        <dbReference type="ARBA" id="ARBA00001966"/>
    </source>
</evidence>
<dbReference type="GO" id="GO:0016151">
    <property type="term" value="F:nickel cation binding"/>
    <property type="evidence" value="ECO:0007669"/>
    <property type="project" value="InterPro"/>
</dbReference>
<keyword evidence="2 9" id="KW-0004">4Fe-4S</keyword>
<organism evidence="11 12">
    <name type="scientific">Desulfurispirillum indicum (strain ATCC BAA-1389 / DSM 22839 / S5)</name>
    <dbReference type="NCBI Taxonomy" id="653733"/>
    <lineage>
        <taxon>Bacteria</taxon>
        <taxon>Pseudomonadati</taxon>
        <taxon>Chrysiogenota</taxon>
        <taxon>Chrysiogenia</taxon>
        <taxon>Chrysiogenales</taxon>
        <taxon>Chrysiogenaceae</taxon>
        <taxon>Desulfurispirillum</taxon>
    </lineage>
</organism>
<keyword evidence="5 9" id="KW-0560">Oxidoreductase</keyword>
<keyword evidence="12" id="KW-1185">Reference proteome</keyword>
<dbReference type="EMBL" id="CP002432">
    <property type="protein sequence ID" value="ADU66732.1"/>
    <property type="molecule type" value="Genomic_DNA"/>
</dbReference>
<feature type="binding site" evidence="10">
    <location>
        <position position="526"/>
    </location>
    <ligand>
        <name>[Ni-4Fe-4S] cluster</name>
        <dbReference type="ChEBI" id="CHEBI:47739"/>
    </ligand>
</feature>
<feature type="binding site" evidence="10">
    <location>
        <position position="297"/>
    </location>
    <ligand>
        <name>[Ni-4Fe-4S] cluster</name>
        <dbReference type="ChEBI" id="CHEBI:47739"/>
    </ligand>
</feature>
<evidence type="ECO:0000256" key="10">
    <source>
        <dbReference type="PIRSR" id="PIRSR005023-1"/>
    </source>
</evidence>
<dbReference type="PIRSF" id="PIRSF005023">
    <property type="entry name" value="CODH"/>
    <property type="match status" value="1"/>
</dbReference>
<dbReference type="InterPro" id="IPR010047">
    <property type="entry name" value="CODH"/>
</dbReference>
<dbReference type="Gene3D" id="1.20.1270.30">
    <property type="match status" value="1"/>
</dbReference>
<keyword evidence="6 9" id="KW-0408">Iron</keyword>
<name>E6W2I2_DESIS</name>
<dbReference type="PANTHER" id="PTHR30109">
    <property type="entry name" value="HYDROXYLAMINE REDUCTASE"/>
    <property type="match status" value="1"/>
</dbReference>
<feature type="binding site" evidence="10">
    <location>
        <position position="263"/>
    </location>
    <ligand>
        <name>[Ni-4Fe-4S] cluster</name>
        <dbReference type="ChEBI" id="CHEBI:47739"/>
    </ligand>
</feature>
<dbReference type="AlphaFoldDB" id="E6W2I2"/>
<dbReference type="InParanoid" id="E6W2I2"/>
<feature type="binding site" evidence="10">
    <location>
        <position position="53"/>
    </location>
    <ligand>
        <name>[4Fe-4S] cluster</name>
        <dbReference type="ChEBI" id="CHEBI:49883"/>
        <label>2</label>
    </ligand>
</feature>
<evidence type="ECO:0000256" key="5">
    <source>
        <dbReference type="ARBA" id="ARBA00023002"/>
    </source>
</evidence>
<protein>
    <recommendedName>
        <fullName evidence="9">Carbon monoxide dehydrogenase</fullName>
        <ecNumber evidence="9">1.2.7.4</ecNumber>
    </recommendedName>
</protein>
<dbReference type="InterPro" id="IPR016101">
    <property type="entry name" value="CO_DH_a-bundle"/>
</dbReference>
<dbReference type="RefSeq" id="WP_013506612.1">
    <property type="nucleotide sequence ID" value="NC_014836.1"/>
</dbReference>
<keyword evidence="4 9" id="KW-0479">Metal-binding</keyword>
<evidence type="ECO:0000256" key="8">
    <source>
        <dbReference type="ARBA" id="ARBA00048733"/>
    </source>
</evidence>
<dbReference type="EC" id="1.2.7.4" evidence="9"/>
<dbReference type="STRING" id="653733.Selin_2012"/>
<evidence type="ECO:0000256" key="6">
    <source>
        <dbReference type="ARBA" id="ARBA00023004"/>
    </source>
</evidence>
<dbReference type="PANTHER" id="PTHR30109:SF4">
    <property type="entry name" value="CARBON MONOXIDE DEHYDROGENASE"/>
    <property type="match status" value="1"/>
</dbReference>
<feature type="binding site" evidence="10">
    <location>
        <position position="58"/>
    </location>
    <ligand>
        <name>[4Fe-4S] cluster</name>
        <dbReference type="ChEBI" id="CHEBI:49883"/>
        <label>2</label>
    </ligand>
</feature>
<evidence type="ECO:0000256" key="7">
    <source>
        <dbReference type="ARBA" id="ARBA00023014"/>
    </source>
</evidence>
<evidence type="ECO:0000313" key="11">
    <source>
        <dbReference type="EMBL" id="ADU66732.1"/>
    </source>
</evidence>
<evidence type="ECO:0000313" key="12">
    <source>
        <dbReference type="Proteomes" id="UP000002572"/>
    </source>
</evidence>
<evidence type="ECO:0000256" key="3">
    <source>
        <dbReference type="ARBA" id="ARBA00022596"/>
    </source>
</evidence>
<keyword evidence="3 10" id="KW-0533">Nickel</keyword>
<feature type="binding site" evidence="10">
    <location>
        <position position="448"/>
    </location>
    <ligand>
        <name>[Ni-4Fe-4S] cluster</name>
        <dbReference type="ChEBI" id="CHEBI:47739"/>
    </ligand>
</feature>
<dbReference type="GO" id="GO:0050418">
    <property type="term" value="F:hydroxylamine reductase activity"/>
    <property type="evidence" value="ECO:0007669"/>
    <property type="project" value="TreeGrafter"/>
</dbReference>
<evidence type="ECO:0000256" key="4">
    <source>
        <dbReference type="ARBA" id="ARBA00022723"/>
    </source>
</evidence>
<feature type="binding site" evidence="10">
    <location>
        <position position="50"/>
    </location>
    <ligand>
        <name>[4Fe-4S] cluster</name>
        <dbReference type="ChEBI" id="CHEBI:49883"/>
        <label>2</label>
    </ligand>
</feature>
<dbReference type="GO" id="GO:0042542">
    <property type="term" value="P:response to hydrogen peroxide"/>
    <property type="evidence" value="ECO:0007669"/>
    <property type="project" value="TreeGrafter"/>
</dbReference>
<feature type="binding site" evidence="10">
    <location>
        <position position="41"/>
    </location>
    <ligand>
        <name>[4Fe-4S] cluster</name>
        <dbReference type="ChEBI" id="CHEBI:49883"/>
        <label>1</label>
        <note>ligand shared between dimeric partners</note>
    </ligand>
</feature>
<feature type="binding site" evidence="10">
    <location>
        <position position="478"/>
    </location>
    <ligand>
        <name>[Ni-4Fe-4S] cluster</name>
        <dbReference type="ChEBI" id="CHEBI:47739"/>
    </ligand>
</feature>
<dbReference type="GO" id="GO:0004601">
    <property type="term" value="F:peroxidase activity"/>
    <property type="evidence" value="ECO:0007669"/>
    <property type="project" value="TreeGrafter"/>
</dbReference>
<dbReference type="KEGG" id="din:Selin_2012"/>
<dbReference type="InterPro" id="IPR016099">
    <property type="entry name" value="Prismane-like_a/b-sand"/>
</dbReference>
<dbReference type="GO" id="GO:0051539">
    <property type="term" value="F:4 iron, 4 sulfur cluster binding"/>
    <property type="evidence" value="ECO:0007669"/>
    <property type="project" value="UniProtKB-UniRule"/>
</dbReference>
<sequence>MKKARTVEEVSMDPAVQQLLTKARQEGVETAFDRADAHTACGFGATGVCCNHCLEGPCRIAPNGKGPQRGICGASLDTIVARNFLMKLTEGAAPHAEHGREVALALLEAAEGKAPYEIRDPQKLLRVADGLGIETHGREVNEIARAVALKALEDFQQQTGVLNWLRYRGQKKSVAKWEELGLLPVNAHLEIAQSVTRTAMGCDADPLNLLLGGLRMGLVDGYSGLHMSTDLQDILFGTPTAVKAEYNMGVLDAKKINIAVHGHLPLLSEKIVTWAKQLRHEALAAGSEGINLVGVCCTGNELLMRQGVPVATSFSSQELVIVSGVLEAMVVDVQCIMPGIQQVAECYHTEIITTLPYVKIPGANHVDFHPDNADEAAQAIVRRAIANYGKRNPDKVAIPTVKTEAYAGFSVEQIVGALSALNEQNPLAPLLDAIVSGQIRGVAAIVGCTNPREQQNVGNVAVARELLKHNVLVVATGCSAHSLAKHDLMNEKGLEYCGEGLRAVLKAVGNAVGMESLPPTLHMGSCVDNSRPADLLTTIADTLDVHIGQLPVVGTCPETHSPKALSIGTYFLAHGVDVHVGVSPQVKGSEWVTQTLTGDRTDEELNLDKLFGGKLIYETDPFLAAQKMLDRIDLKRRALGLSVASDAPQSEDTVEHL</sequence>
<gene>
    <name evidence="11" type="ordered locus">Selin_2012</name>
</gene>
<dbReference type="OrthoDB" id="5478720at2"/>
<feature type="binding site" evidence="10">
    <location>
        <position position="49"/>
    </location>
    <ligand>
        <name>[4Fe-4S] cluster</name>
        <dbReference type="ChEBI" id="CHEBI:49883"/>
        <label>1</label>
        <note>ligand shared between dimeric partners</note>
    </ligand>
</feature>
<keyword evidence="7 9" id="KW-0411">Iron-sulfur</keyword>
<accession>E6W2I2</accession>
<dbReference type="InterPro" id="IPR004137">
    <property type="entry name" value="HCP/CODH"/>
</dbReference>
<feature type="binding site" evidence="10">
    <location>
        <position position="72"/>
    </location>
    <ligand>
        <name>[4Fe-4S] cluster</name>
        <dbReference type="ChEBI" id="CHEBI:49883"/>
        <label>2</label>
    </ligand>
</feature>
<comment type="catalytic activity">
    <reaction evidence="8 9">
        <text>CO + 2 oxidized [2Fe-2S]-[ferredoxin] + H2O = 2 reduced [2Fe-2S]-[ferredoxin] + CO2 + 2 H(+)</text>
        <dbReference type="Rhea" id="RHEA:21040"/>
        <dbReference type="Rhea" id="RHEA-COMP:10000"/>
        <dbReference type="Rhea" id="RHEA-COMP:10001"/>
        <dbReference type="ChEBI" id="CHEBI:15377"/>
        <dbReference type="ChEBI" id="CHEBI:15378"/>
        <dbReference type="ChEBI" id="CHEBI:16526"/>
        <dbReference type="ChEBI" id="CHEBI:17245"/>
        <dbReference type="ChEBI" id="CHEBI:33737"/>
        <dbReference type="ChEBI" id="CHEBI:33738"/>
        <dbReference type="EC" id="1.2.7.4"/>
    </reaction>
</comment>
<dbReference type="eggNOG" id="COG1151">
    <property type="taxonomic scope" value="Bacteria"/>
</dbReference>
<dbReference type="GO" id="GO:0006091">
    <property type="term" value="P:generation of precursor metabolites and energy"/>
    <property type="evidence" value="ECO:0007669"/>
    <property type="project" value="InterPro"/>
</dbReference>
<dbReference type="InterPro" id="IPR011254">
    <property type="entry name" value="Prismane-like_sf"/>
</dbReference>
<proteinExistence type="predicted"/>
<feature type="binding site" evidence="10">
    <location>
        <position position="335"/>
    </location>
    <ligand>
        <name>[Ni-4Fe-4S] cluster</name>
        <dbReference type="ChEBI" id="CHEBI:47739"/>
    </ligand>
</feature>
<comment type="cofactor">
    <cofactor evidence="1">
        <name>[4Fe-4S] cluster</name>
        <dbReference type="ChEBI" id="CHEBI:49883"/>
    </cofactor>
</comment>
<dbReference type="NCBIfam" id="TIGR01702">
    <property type="entry name" value="CO_DH_cata"/>
    <property type="match status" value="1"/>
</dbReference>
<evidence type="ECO:0000256" key="9">
    <source>
        <dbReference type="PIRNR" id="PIRNR005023"/>
    </source>
</evidence>
<dbReference type="Pfam" id="PF03063">
    <property type="entry name" value="Prismane"/>
    <property type="match status" value="1"/>
</dbReference>
<dbReference type="GO" id="GO:0043885">
    <property type="term" value="F:anaerobic carbon-monoxide dehydrogenase activity"/>
    <property type="evidence" value="ECO:0007669"/>
    <property type="project" value="UniProtKB-UniRule"/>
</dbReference>
<dbReference type="HOGENOM" id="CLU_030631_0_0_0"/>